<keyword evidence="2" id="KW-1185">Reference proteome</keyword>
<dbReference type="GeneID" id="102805188"/>
<sequence length="157" mass="18135">MGSSASSEQLNKSPSRNGKTPQPASARTTESRRRNRGFEEVEFQHNGQQLQVQDDIIFETFTHQNGRDYPCIVQQGQRFYLDSWETQEWQPFPREWYNKGKLEREGKIEDESVSPPNQYNDQPSTSSRVVDRDIDAIDVSGGFNTQQDDREGILNHP</sequence>
<evidence type="ECO:0000313" key="3">
    <source>
        <dbReference type="RefSeq" id="XP_006825714.1"/>
    </source>
</evidence>
<feature type="compositionally biased region" description="Polar residues" evidence="1">
    <location>
        <begin position="114"/>
        <end position="127"/>
    </location>
</feature>
<feature type="non-terminal residue" evidence="3">
    <location>
        <position position="157"/>
    </location>
</feature>
<gene>
    <name evidence="3" type="primary">LOC102805188</name>
</gene>
<dbReference type="Proteomes" id="UP000694865">
    <property type="component" value="Unplaced"/>
</dbReference>
<protein>
    <submittedName>
        <fullName evidence="3">Uncharacterized protein LOC102805188</fullName>
    </submittedName>
</protein>
<organism evidence="2 3">
    <name type="scientific">Saccoglossus kowalevskii</name>
    <name type="common">Acorn worm</name>
    <dbReference type="NCBI Taxonomy" id="10224"/>
    <lineage>
        <taxon>Eukaryota</taxon>
        <taxon>Metazoa</taxon>
        <taxon>Hemichordata</taxon>
        <taxon>Enteropneusta</taxon>
        <taxon>Harrimaniidae</taxon>
        <taxon>Saccoglossus</taxon>
    </lineage>
</organism>
<dbReference type="RefSeq" id="XP_006825714.1">
    <property type="nucleotide sequence ID" value="XM_006825651.1"/>
</dbReference>
<accession>A0ABM0N0C3</accession>
<proteinExistence type="predicted"/>
<feature type="compositionally biased region" description="Polar residues" evidence="1">
    <location>
        <begin position="1"/>
        <end position="28"/>
    </location>
</feature>
<name>A0ABM0N0C3_SACKO</name>
<feature type="compositionally biased region" description="Basic and acidic residues" evidence="1">
    <location>
        <begin position="29"/>
        <end position="43"/>
    </location>
</feature>
<feature type="region of interest" description="Disordered" evidence="1">
    <location>
        <begin position="1"/>
        <end position="46"/>
    </location>
</feature>
<evidence type="ECO:0000256" key="1">
    <source>
        <dbReference type="SAM" id="MobiDB-lite"/>
    </source>
</evidence>
<reference evidence="3" key="1">
    <citation type="submission" date="2025-08" db="UniProtKB">
        <authorList>
            <consortium name="RefSeq"/>
        </authorList>
    </citation>
    <scope>IDENTIFICATION</scope>
    <source>
        <tissue evidence="3">Testes</tissue>
    </source>
</reference>
<evidence type="ECO:0000313" key="2">
    <source>
        <dbReference type="Proteomes" id="UP000694865"/>
    </source>
</evidence>
<feature type="region of interest" description="Disordered" evidence="1">
    <location>
        <begin position="107"/>
        <end position="134"/>
    </location>
</feature>